<comment type="caution">
    <text evidence="2">The sequence shown here is derived from an EMBL/GenBank/DDBJ whole genome shotgun (WGS) entry which is preliminary data.</text>
</comment>
<sequence length="220" mass="22949">MSRAAGFSLTTAAPVPAAGTPVTHLRGSLPGHAGSHGPVPGSLVDDVQGAPPEDREALAAHADVLREAPLMVVCAVTEDCGPEVAGFLARLARSGARLIEVGPMDVADVEELLRAPEDAADTGLMTWQRADGPSPPAAYAFSCELVRGTLLADMPPSRAHAARTTVARVKSGRRSRGPTRPPCRLPPHHPAGLTTGKVPYVPERHFFTRSPARRFTGGGI</sequence>
<dbReference type="EMBL" id="JBHSKL010000029">
    <property type="protein sequence ID" value="MFC5227330.1"/>
    <property type="molecule type" value="Genomic_DNA"/>
</dbReference>
<feature type="region of interest" description="Disordered" evidence="1">
    <location>
        <begin position="162"/>
        <end position="196"/>
    </location>
</feature>
<gene>
    <name evidence="2" type="ORF">ACFPN6_22535</name>
</gene>
<evidence type="ECO:0000256" key="1">
    <source>
        <dbReference type="SAM" id="MobiDB-lite"/>
    </source>
</evidence>
<feature type="region of interest" description="Disordered" evidence="1">
    <location>
        <begin position="16"/>
        <end position="50"/>
    </location>
</feature>
<feature type="compositionally biased region" description="Pro residues" evidence="1">
    <location>
        <begin position="179"/>
        <end position="189"/>
    </location>
</feature>
<evidence type="ECO:0000313" key="3">
    <source>
        <dbReference type="Proteomes" id="UP001596156"/>
    </source>
</evidence>
<name>A0ABW0DAC1_STRFI</name>
<proteinExistence type="predicted"/>
<accession>A0ABW0DAC1</accession>
<reference evidence="3" key="1">
    <citation type="journal article" date="2019" name="Int. J. Syst. Evol. Microbiol.">
        <title>The Global Catalogue of Microorganisms (GCM) 10K type strain sequencing project: providing services to taxonomists for standard genome sequencing and annotation.</title>
        <authorList>
            <consortium name="The Broad Institute Genomics Platform"/>
            <consortium name="The Broad Institute Genome Sequencing Center for Infectious Disease"/>
            <person name="Wu L."/>
            <person name="Ma J."/>
        </authorList>
    </citation>
    <scope>NUCLEOTIDE SEQUENCE [LARGE SCALE GENOMIC DNA]</scope>
    <source>
        <strain evidence="3">CCM 8479</strain>
    </source>
</reference>
<protein>
    <submittedName>
        <fullName evidence="2">Uncharacterized protein</fullName>
    </submittedName>
</protein>
<evidence type="ECO:0000313" key="2">
    <source>
        <dbReference type="EMBL" id="MFC5227330.1"/>
    </source>
</evidence>
<dbReference type="Proteomes" id="UP001596156">
    <property type="component" value="Unassembled WGS sequence"/>
</dbReference>
<dbReference type="RefSeq" id="WP_344645861.1">
    <property type="nucleotide sequence ID" value="NZ_BAAASS010000021.1"/>
</dbReference>
<organism evidence="2 3">
    <name type="scientific">Streptomyces fimbriatus</name>
    <dbReference type="NCBI Taxonomy" id="68197"/>
    <lineage>
        <taxon>Bacteria</taxon>
        <taxon>Bacillati</taxon>
        <taxon>Actinomycetota</taxon>
        <taxon>Actinomycetes</taxon>
        <taxon>Kitasatosporales</taxon>
        <taxon>Streptomycetaceae</taxon>
        <taxon>Streptomyces</taxon>
    </lineage>
</organism>
<keyword evidence="3" id="KW-1185">Reference proteome</keyword>